<evidence type="ECO:0000259" key="4">
    <source>
        <dbReference type="Pfam" id="PF04717"/>
    </source>
</evidence>
<keyword evidence="7" id="KW-1185">Reference proteome</keyword>
<organism evidence="6 7">
    <name type="scientific">Pseudomonas ekonensis</name>
    <dbReference type="NCBI Taxonomy" id="2842353"/>
    <lineage>
        <taxon>Bacteria</taxon>
        <taxon>Pseudomonadati</taxon>
        <taxon>Pseudomonadota</taxon>
        <taxon>Gammaproteobacteria</taxon>
        <taxon>Pseudomonadales</taxon>
        <taxon>Pseudomonadaceae</taxon>
        <taxon>Pseudomonas</taxon>
    </lineage>
</organism>
<keyword evidence="3" id="KW-0964">Secreted</keyword>
<dbReference type="InterPro" id="IPR017847">
    <property type="entry name" value="T6SS_RhsGE_Vgr_subset"/>
</dbReference>
<evidence type="ECO:0000256" key="2">
    <source>
        <dbReference type="ARBA" id="ARBA00005558"/>
    </source>
</evidence>
<dbReference type="Pfam" id="PF05954">
    <property type="entry name" value="Phage_GPD"/>
    <property type="match status" value="1"/>
</dbReference>
<feature type="domain" description="Gp5/Type VI secretion system Vgr protein OB-fold" evidence="4">
    <location>
        <begin position="391"/>
        <end position="457"/>
    </location>
</feature>
<comment type="subcellular location">
    <subcellularLocation>
        <location evidence="1">Secreted</location>
    </subcellularLocation>
</comment>
<dbReference type="InterPro" id="IPR006531">
    <property type="entry name" value="Gp5/Vgr_OB"/>
</dbReference>
<comment type="similarity">
    <text evidence="2">Belongs to the VgrG protein family.</text>
</comment>
<dbReference type="Proteomes" id="UP000765224">
    <property type="component" value="Unassembled WGS sequence"/>
</dbReference>
<dbReference type="PANTHER" id="PTHR32305">
    <property type="match status" value="1"/>
</dbReference>
<evidence type="ECO:0000313" key="7">
    <source>
        <dbReference type="Proteomes" id="UP000765224"/>
    </source>
</evidence>
<name>A0ABS6PKH9_9PSED</name>
<sequence>MFDASARFRFTTDDLKHDFRVLSFTGTESVSQPFAFEIRLVSPRPDIDLADLMHRQAFLAFDNAGSGRHGQILEVARGDIGHRLTRYDVTLAPRLASLRHRVNQRIFQHLSVPRIIAQVLGAHGIHADLHRFQVGRALPDREYCVQYKESDLHFIQRLCEEDGLHYHFRHSRDRHLLVFGDDQTVFPRLAGPTPFKRPGALVADRPAIQRFDDRRTTRPHSASRRAYDFEKAHIVLDADARLPEGRRQPGLDDYQYPGRHTDREHGKLLARRALERHRSDDRPCTGDSDEPALVPGHFLSLSGHPDPHLNDLWLLTEIRHEGQQPEALEEYGGDIAAPDRQGELRQGYRNHFVATPWDTVYRPPLRHPKPLIGCTQTAVVTGPPGEEIHCDRHGRVKVRFFWDREGRNDAHSSCWLRTAQTWAGQAHGSTVIPRVGMEVLVTFLDGDPDRPVISGCLTNNLNPPPYELPAHKTRSIFRSRSSPDNGGSSELMIEDRAGHELIRLRAQRDLHQEVANDSRLEVGHERRETVRGNSISMLKAEEHRTVTGDRKTRLEAGDHLHVSAGSHTRIGESMTVDAAGHLCLRAGEHLVLEAQKSISLRVGGEHLLLDHRGILASSDLQTGGAPAAFLHAPPLQPDGIADAAPPPPLPPLVAPSQPGLMAASKGLGADFCPICEACRDGACPAPGAAA</sequence>
<dbReference type="Pfam" id="PF22178">
    <property type="entry name" value="Gp5_trimer_C"/>
    <property type="match status" value="1"/>
</dbReference>
<evidence type="ECO:0000256" key="3">
    <source>
        <dbReference type="ARBA" id="ARBA00022525"/>
    </source>
</evidence>
<evidence type="ECO:0000256" key="1">
    <source>
        <dbReference type="ARBA" id="ARBA00004613"/>
    </source>
</evidence>
<dbReference type="RefSeq" id="WP_217894195.1">
    <property type="nucleotide sequence ID" value="NZ_JAHSTS010000002.1"/>
</dbReference>
<protein>
    <submittedName>
        <fullName evidence="6">Type VI secretion system tip protein VgrG</fullName>
    </submittedName>
</protein>
<dbReference type="InterPro" id="IPR006533">
    <property type="entry name" value="T6SS_Vgr_RhsGE"/>
</dbReference>
<dbReference type="EMBL" id="JAHSTS010000002">
    <property type="protein sequence ID" value="MBV4460986.1"/>
    <property type="molecule type" value="Genomic_DNA"/>
</dbReference>
<dbReference type="PANTHER" id="PTHR32305:SF15">
    <property type="entry name" value="PROTEIN RHSA-RELATED"/>
    <property type="match status" value="1"/>
</dbReference>
<evidence type="ECO:0000259" key="5">
    <source>
        <dbReference type="Pfam" id="PF22178"/>
    </source>
</evidence>
<gene>
    <name evidence="6" type="ORF">KVG96_23785</name>
</gene>
<dbReference type="NCBIfam" id="TIGR03361">
    <property type="entry name" value="VI_Rhs_Vgr"/>
    <property type="match status" value="1"/>
</dbReference>
<dbReference type="NCBIfam" id="TIGR01646">
    <property type="entry name" value="vgr_GE"/>
    <property type="match status" value="1"/>
</dbReference>
<proteinExistence type="inferred from homology"/>
<comment type="caution">
    <text evidence="6">The sequence shown here is derived from an EMBL/GenBank/DDBJ whole genome shotgun (WGS) entry which is preliminary data.</text>
</comment>
<dbReference type="InterPro" id="IPR050708">
    <property type="entry name" value="T6SS_VgrG/RHS"/>
</dbReference>
<reference evidence="6 7" key="1">
    <citation type="submission" date="2021-06" db="EMBL/GenBank/DDBJ databases">
        <title>Updating the genus Pseudomonas: Description of 43 new species and partition of the Pseudomonas putida group.</title>
        <authorList>
            <person name="Girard L."/>
            <person name="Lood C."/>
            <person name="Vandamme P."/>
            <person name="Rokni-Zadeh H."/>
            <person name="Van Noort V."/>
            <person name="Hofte M."/>
            <person name="Lavigne R."/>
            <person name="De Mot R."/>
        </authorList>
    </citation>
    <scope>NUCLEOTIDE SEQUENCE [LARGE SCALE GENOMIC DNA]</scope>
    <source>
        <strain evidence="6 7">COR58</strain>
    </source>
</reference>
<dbReference type="Pfam" id="PF04717">
    <property type="entry name" value="Phage_base_V"/>
    <property type="match status" value="1"/>
</dbReference>
<accession>A0ABS6PKH9</accession>
<dbReference type="InterPro" id="IPR054030">
    <property type="entry name" value="Gp5_Vgr_C"/>
</dbReference>
<feature type="domain" description="Gp5/Type VI secretion system Vgr C-terminal trimerisation" evidence="5">
    <location>
        <begin position="475"/>
        <end position="579"/>
    </location>
</feature>
<evidence type="ECO:0000313" key="6">
    <source>
        <dbReference type="EMBL" id="MBV4460986.1"/>
    </source>
</evidence>